<evidence type="ECO:0000256" key="1">
    <source>
        <dbReference type="ARBA" id="ARBA00001974"/>
    </source>
</evidence>
<dbReference type="AlphaFoldDB" id="T1CAK8"/>
<comment type="cofactor">
    <cofactor evidence="1">
        <name>FAD</name>
        <dbReference type="ChEBI" id="CHEBI:57692"/>
    </cofactor>
</comment>
<reference evidence="8" key="1">
    <citation type="submission" date="2013-08" db="EMBL/GenBank/DDBJ databases">
        <authorList>
            <person name="Mendez C."/>
            <person name="Richter M."/>
            <person name="Ferrer M."/>
            <person name="Sanchez J."/>
        </authorList>
    </citation>
    <scope>NUCLEOTIDE SEQUENCE</scope>
</reference>
<keyword evidence="4" id="KW-0274">FAD</keyword>
<comment type="similarity">
    <text evidence="2">Belongs to the acyl-CoA dehydrogenase family.</text>
</comment>
<dbReference type="PANTHER" id="PTHR43884:SF12">
    <property type="entry name" value="ISOVALERYL-COA DEHYDROGENASE, MITOCHONDRIAL-RELATED"/>
    <property type="match status" value="1"/>
</dbReference>
<dbReference type="Gene3D" id="1.10.540.10">
    <property type="entry name" value="Acyl-CoA dehydrogenase/oxidase, N-terminal domain"/>
    <property type="match status" value="1"/>
</dbReference>
<keyword evidence="5" id="KW-0560">Oxidoreductase</keyword>
<evidence type="ECO:0000259" key="7">
    <source>
        <dbReference type="Pfam" id="PF02771"/>
    </source>
</evidence>
<dbReference type="InterPro" id="IPR006091">
    <property type="entry name" value="Acyl-CoA_Oxase/DH_mid-dom"/>
</dbReference>
<name>T1CAK8_9ZZZZ</name>
<comment type="caution">
    <text evidence="8">The sequence shown here is derived from an EMBL/GenBank/DDBJ whole genome shotgun (WGS) entry which is preliminary data.</text>
</comment>
<dbReference type="Pfam" id="PF02770">
    <property type="entry name" value="Acyl-CoA_dh_M"/>
    <property type="match status" value="1"/>
</dbReference>
<reference evidence="8" key="2">
    <citation type="journal article" date="2014" name="ISME J.">
        <title>Microbial stratification in low pH oxic and suboxic macroscopic growths along an acid mine drainage.</title>
        <authorList>
            <person name="Mendez-Garcia C."/>
            <person name="Mesa V."/>
            <person name="Sprenger R.R."/>
            <person name="Richter M."/>
            <person name="Diez M.S."/>
            <person name="Solano J."/>
            <person name="Bargiela R."/>
            <person name="Golyshina O.V."/>
            <person name="Manteca A."/>
            <person name="Ramos J.L."/>
            <person name="Gallego J.R."/>
            <person name="Llorente I."/>
            <person name="Martins Dos Santos V.A."/>
            <person name="Jensen O.N."/>
            <person name="Pelaez A.I."/>
            <person name="Sanchez J."/>
            <person name="Ferrer M."/>
        </authorList>
    </citation>
    <scope>NUCLEOTIDE SEQUENCE</scope>
</reference>
<organism evidence="8">
    <name type="scientific">mine drainage metagenome</name>
    <dbReference type="NCBI Taxonomy" id="410659"/>
    <lineage>
        <taxon>unclassified sequences</taxon>
        <taxon>metagenomes</taxon>
        <taxon>ecological metagenomes</taxon>
    </lineage>
</organism>
<feature type="domain" description="Acyl-CoA oxidase/dehydrogenase middle" evidence="6">
    <location>
        <begin position="121"/>
        <end position="216"/>
    </location>
</feature>
<dbReference type="Pfam" id="PF02771">
    <property type="entry name" value="Acyl-CoA_dh_N"/>
    <property type="match status" value="1"/>
</dbReference>
<evidence type="ECO:0000313" key="8">
    <source>
        <dbReference type="EMBL" id="EQD62629.1"/>
    </source>
</evidence>
<evidence type="ECO:0000256" key="4">
    <source>
        <dbReference type="ARBA" id="ARBA00022827"/>
    </source>
</evidence>
<evidence type="ECO:0000259" key="6">
    <source>
        <dbReference type="Pfam" id="PF02770"/>
    </source>
</evidence>
<proteinExistence type="inferred from homology"/>
<dbReference type="FunFam" id="2.40.110.10:FF:000002">
    <property type="entry name" value="Acyl-CoA dehydrogenase fadE12"/>
    <property type="match status" value="1"/>
</dbReference>
<dbReference type="GO" id="GO:0003995">
    <property type="term" value="F:acyl-CoA dehydrogenase activity"/>
    <property type="evidence" value="ECO:0007669"/>
    <property type="project" value="TreeGrafter"/>
</dbReference>
<keyword evidence="3" id="KW-0285">Flavoprotein</keyword>
<dbReference type="EMBL" id="AUZZ01001855">
    <property type="protein sequence ID" value="EQD62629.1"/>
    <property type="molecule type" value="Genomic_DNA"/>
</dbReference>
<dbReference type="InterPro" id="IPR037069">
    <property type="entry name" value="AcylCoA_DH/ox_N_sf"/>
</dbReference>
<dbReference type="SUPFAM" id="SSF56645">
    <property type="entry name" value="Acyl-CoA dehydrogenase NM domain-like"/>
    <property type="match status" value="1"/>
</dbReference>
<protein>
    <submittedName>
        <fullName evidence="8">Butyryl-CoA dehydrogenase</fullName>
    </submittedName>
</protein>
<evidence type="ECO:0000256" key="5">
    <source>
        <dbReference type="ARBA" id="ARBA00023002"/>
    </source>
</evidence>
<feature type="domain" description="Acyl-CoA dehydrogenase/oxidase N-terminal" evidence="7">
    <location>
        <begin position="6"/>
        <end position="116"/>
    </location>
</feature>
<dbReference type="InterPro" id="IPR046373">
    <property type="entry name" value="Acyl-CoA_Oxase/DH_mid-dom_sf"/>
</dbReference>
<dbReference type="InterPro" id="IPR013786">
    <property type="entry name" value="AcylCoA_DH/ox_N"/>
</dbReference>
<dbReference type="GO" id="GO:0050660">
    <property type="term" value="F:flavin adenine dinucleotide binding"/>
    <property type="evidence" value="ECO:0007669"/>
    <property type="project" value="InterPro"/>
</dbReference>
<evidence type="ECO:0000256" key="2">
    <source>
        <dbReference type="ARBA" id="ARBA00009347"/>
    </source>
</evidence>
<feature type="non-terminal residue" evidence="8">
    <location>
        <position position="266"/>
    </location>
</feature>
<gene>
    <name evidence="8" type="ORF">B2A_02732</name>
</gene>
<evidence type="ECO:0000256" key="3">
    <source>
        <dbReference type="ARBA" id="ARBA00022630"/>
    </source>
</evidence>
<sequence>MALAEDETEAWRGRARRWAEAELAPIVEEMDRSDRAPSDLTRRLGSAGFFGLGQPRDWGGGGESTRTVVAVLEELARVSSVAAVETAVHLSVAAAPLARWGTDAQREQYLRPLLAGRALGAFALTEPEAGSNAAALRCRYRWEGDTAVLQGTKTFITNGAVADLLLLFATRDPAEGRGGITAFLVPKGTPGLRASHSFSKLGLRGSPTYELTLDEVRLPRSLQLGPEGRGLGIALEALMGAGWASPPALSVSLGPGSKSWRAAVRA</sequence>
<dbReference type="PANTHER" id="PTHR43884">
    <property type="entry name" value="ACYL-COA DEHYDROGENASE"/>
    <property type="match status" value="1"/>
</dbReference>
<dbReference type="InterPro" id="IPR009100">
    <property type="entry name" value="AcylCoA_DH/oxidase_NM_dom_sf"/>
</dbReference>
<accession>T1CAK8</accession>
<dbReference type="Gene3D" id="2.40.110.10">
    <property type="entry name" value="Butyryl-CoA Dehydrogenase, subunit A, domain 2"/>
    <property type="match status" value="1"/>
</dbReference>